<comment type="caution">
    <text evidence="1">The sequence shown here is derived from an EMBL/GenBank/DDBJ whole genome shotgun (WGS) entry which is preliminary data.</text>
</comment>
<keyword evidence="2" id="KW-1185">Reference proteome</keyword>
<reference evidence="1 2" key="1">
    <citation type="submission" date="2021-06" db="EMBL/GenBank/DDBJ databases">
        <authorList>
            <person name="Palmer J.M."/>
        </authorList>
    </citation>
    <scope>NUCLEOTIDE SEQUENCE [LARGE SCALE GENOMIC DNA]</scope>
    <source>
        <strain evidence="1 2">AS_MEX2019</strain>
        <tissue evidence="1">Muscle</tissue>
    </source>
</reference>
<gene>
    <name evidence="1" type="ORF">AMECASPLE_025291</name>
</gene>
<protein>
    <submittedName>
        <fullName evidence="1">Uncharacterized protein</fullName>
    </submittedName>
</protein>
<organism evidence="1 2">
    <name type="scientific">Ameca splendens</name>
    <dbReference type="NCBI Taxonomy" id="208324"/>
    <lineage>
        <taxon>Eukaryota</taxon>
        <taxon>Metazoa</taxon>
        <taxon>Chordata</taxon>
        <taxon>Craniata</taxon>
        <taxon>Vertebrata</taxon>
        <taxon>Euteleostomi</taxon>
        <taxon>Actinopterygii</taxon>
        <taxon>Neopterygii</taxon>
        <taxon>Teleostei</taxon>
        <taxon>Neoteleostei</taxon>
        <taxon>Acanthomorphata</taxon>
        <taxon>Ovalentaria</taxon>
        <taxon>Atherinomorphae</taxon>
        <taxon>Cyprinodontiformes</taxon>
        <taxon>Goodeidae</taxon>
        <taxon>Ameca</taxon>
    </lineage>
</organism>
<dbReference type="Proteomes" id="UP001469553">
    <property type="component" value="Unassembled WGS sequence"/>
</dbReference>
<proteinExistence type="predicted"/>
<name>A0ABV1AAZ1_9TELE</name>
<dbReference type="EMBL" id="JAHRIP010087119">
    <property type="protein sequence ID" value="MEQ2315713.1"/>
    <property type="molecule type" value="Genomic_DNA"/>
</dbReference>
<evidence type="ECO:0000313" key="1">
    <source>
        <dbReference type="EMBL" id="MEQ2315713.1"/>
    </source>
</evidence>
<accession>A0ABV1AAZ1</accession>
<sequence>MRSGKNNPIVEGTGSHVSVYQPFRACLAQSSFYRWFSLPSPILLISFLFAVPRRLNKNPVVLSFSILHFSRSGCILFVHPCSPPCAPSLQIQEDPGDSF</sequence>
<evidence type="ECO:0000313" key="2">
    <source>
        <dbReference type="Proteomes" id="UP001469553"/>
    </source>
</evidence>